<dbReference type="CDD" id="cd16282">
    <property type="entry name" value="metallo-hydrolase-like_MBL-fold"/>
    <property type="match status" value="1"/>
</dbReference>
<dbReference type="Gene3D" id="3.60.15.10">
    <property type="entry name" value="Ribonuclease Z/Hydroxyacylglutathione hydrolase-like"/>
    <property type="match status" value="1"/>
</dbReference>
<organism evidence="2 3">
    <name type="scientific">Allocatelliglobosispora scoriae</name>
    <dbReference type="NCBI Taxonomy" id="643052"/>
    <lineage>
        <taxon>Bacteria</taxon>
        <taxon>Bacillati</taxon>
        <taxon>Actinomycetota</taxon>
        <taxon>Actinomycetes</taxon>
        <taxon>Micromonosporales</taxon>
        <taxon>Micromonosporaceae</taxon>
        <taxon>Allocatelliglobosispora</taxon>
    </lineage>
</organism>
<accession>A0A841BPC8</accession>
<evidence type="ECO:0000259" key="1">
    <source>
        <dbReference type="SMART" id="SM00849"/>
    </source>
</evidence>
<gene>
    <name evidence="2" type="ORF">F4553_002182</name>
</gene>
<dbReference type="InterPro" id="IPR001279">
    <property type="entry name" value="Metallo-B-lactamas"/>
</dbReference>
<sequence length="315" mass="33169">MTYPQGLHAIAPETFAYLQPPGTWGWNNCGLVVDGSQALLVDTAYTLGLTRELLGSVAAALPGVEIGTLVFTHGNGDHCNGNQLLAGAEMICSAATADELPHEISPAQMTAMMQLPAQTPVGGYMRRYFADFDWSGIEPTPPTRTFAGRLTIPVGAREVELIEAGPAHTDGDVFVHVPDAGVVFTGDLLFIGDHPVMWSGPVEGWVGACDQLLGTGATIFVPGHGPVADRAGVAAFRGYLEQVGVWAEKQIAAGVAYDVAARTFPVDGFERWGLRERLIVTMGSIYAGHGLPSAERPALIGGMSVWGQELAAAES</sequence>
<protein>
    <submittedName>
        <fullName evidence="2">Glyoxylase-like metal-dependent hydrolase (Beta-lactamase superfamily II)</fullName>
    </submittedName>
</protein>
<dbReference type="Pfam" id="PF00753">
    <property type="entry name" value="Lactamase_B"/>
    <property type="match status" value="1"/>
</dbReference>
<evidence type="ECO:0000313" key="3">
    <source>
        <dbReference type="Proteomes" id="UP000587527"/>
    </source>
</evidence>
<dbReference type="SMART" id="SM00849">
    <property type="entry name" value="Lactamase_B"/>
    <property type="match status" value="1"/>
</dbReference>
<dbReference type="EMBL" id="JACHMN010000002">
    <property type="protein sequence ID" value="MBB5868803.1"/>
    <property type="molecule type" value="Genomic_DNA"/>
</dbReference>
<dbReference type="GO" id="GO:0016787">
    <property type="term" value="F:hydrolase activity"/>
    <property type="evidence" value="ECO:0007669"/>
    <property type="project" value="UniProtKB-KW"/>
</dbReference>
<dbReference type="RefSeq" id="WP_184835004.1">
    <property type="nucleotide sequence ID" value="NZ_JACHMN010000002.1"/>
</dbReference>
<dbReference type="InterPro" id="IPR050855">
    <property type="entry name" value="NDM-1-like"/>
</dbReference>
<dbReference type="InterPro" id="IPR036866">
    <property type="entry name" value="RibonucZ/Hydroxyglut_hydro"/>
</dbReference>
<feature type="domain" description="Metallo-beta-lactamase" evidence="1">
    <location>
        <begin position="26"/>
        <end position="224"/>
    </location>
</feature>
<reference evidence="2 3" key="1">
    <citation type="submission" date="2020-08" db="EMBL/GenBank/DDBJ databases">
        <title>Sequencing the genomes of 1000 actinobacteria strains.</title>
        <authorList>
            <person name="Klenk H.-P."/>
        </authorList>
    </citation>
    <scope>NUCLEOTIDE SEQUENCE [LARGE SCALE GENOMIC DNA]</scope>
    <source>
        <strain evidence="2 3">DSM 45362</strain>
    </source>
</reference>
<proteinExistence type="predicted"/>
<dbReference type="SUPFAM" id="SSF56281">
    <property type="entry name" value="Metallo-hydrolase/oxidoreductase"/>
    <property type="match status" value="1"/>
</dbReference>
<comment type="caution">
    <text evidence="2">The sequence shown here is derived from an EMBL/GenBank/DDBJ whole genome shotgun (WGS) entry which is preliminary data.</text>
</comment>
<dbReference type="AlphaFoldDB" id="A0A841BPC8"/>
<dbReference type="PANTHER" id="PTHR42951:SF4">
    <property type="entry name" value="ACYL-COENZYME A THIOESTERASE MBLAC2"/>
    <property type="match status" value="1"/>
</dbReference>
<name>A0A841BPC8_9ACTN</name>
<dbReference type="PANTHER" id="PTHR42951">
    <property type="entry name" value="METALLO-BETA-LACTAMASE DOMAIN-CONTAINING"/>
    <property type="match status" value="1"/>
</dbReference>
<dbReference type="Proteomes" id="UP000587527">
    <property type="component" value="Unassembled WGS sequence"/>
</dbReference>
<evidence type="ECO:0000313" key="2">
    <source>
        <dbReference type="EMBL" id="MBB5868803.1"/>
    </source>
</evidence>
<keyword evidence="2" id="KW-0378">Hydrolase</keyword>
<keyword evidence="3" id="KW-1185">Reference proteome</keyword>